<comment type="similarity">
    <text evidence="2">Belongs to the major facilitator superfamily. MFSD6 family.</text>
</comment>
<feature type="transmembrane region" description="Helical" evidence="6">
    <location>
        <begin position="307"/>
        <end position="326"/>
    </location>
</feature>
<organism evidence="8 9">
    <name type="scientific">Apolygus lucorum</name>
    <name type="common">Small green plant bug</name>
    <name type="synonym">Lygocoris lucorum</name>
    <dbReference type="NCBI Taxonomy" id="248454"/>
    <lineage>
        <taxon>Eukaryota</taxon>
        <taxon>Metazoa</taxon>
        <taxon>Ecdysozoa</taxon>
        <taxon>Arthropoda</taxon>
        <taxon>Hexapoda</taxon>
        <taxon>Insecta</taxon>
        <taxon>Pterygota</taxon>
        <taxon>Neoptera</taxon>
        <taxon>Paraneoptera</taxon>
        <taxon>Hemiptera</taxon>
        <taxon>Heteroptera</taxon>
        <taxon>Panheteroptera</taxon>
        <taxon>Cimicomorpha</taxon>
        <taxon>Miridae</taxon>
        <taxon>Mirini</taxon>
        <taxon>Apolygus</taxon>
    </lineage>
</organism>
<dbReference type="GO" id="GO:0016020">
    <property type="term" value="C:membrane"/>
    <property type="evidence" value="ECO:0007669"/>
    <property type="project" value="UniProtKB-SubCell"/>
</dbReference>
<dbReference type="AlphaFoldDB" id="A0A8S9XM10"/>
<evidence type="ECO:0000256" key="5">
    <source>
        <dbReference type="ARBA" id="ARBA00023136"/>
    </source>
</evidence>
<feature type="transmembrane region" description="Helical" evidence="6">
    <location>
        <begin position="42"/>
        <end position="60"/>
    </location>
</feature>
<dbReference type="InterPro" id="IPR020846">
    <property type="entry name" value="MFS_dom"/>
</dbReference>
<evidence type="ECO:0000256" key="4">
    <source>
        <dbReference type="ARBA" id="ARBA00022989"/>
    </source>
</evidence>
<feature type="transmembrane region" description="Helical" evidence="6">
    <location>
        <begin position="513"/>
        <end position="532"/>
    </location>
</feature>
<keyword evidence="3 6" id="KW-0812">Transmembrane</keyword>
<keyword evidence="9" id="KW-1185">Reference proteome</keyword>
<gene>
    <name evidence="8" type="ORF">GE061_015068</name>
</gene>
<proteinExistence type="inferred from homology"/>
<evidence type="ECO:0000256" key="2">
    <source>
        <dbReference type="ARBA" id="ARBA00005241"/>
    </source>
</evidence>
<comment type="subcellular location">
    <subcellularLocation>
        <location evidence="1">Membrane</location>
        <topology evidence="1">Multi-pass membrane protein</topology>
    </subcellularLocation>
</comment>
<dbReference type="SUPFAM" id="SSF103473">
    <property type="entry name" value="MFS general substrate transporter"/>
    <property type="match status" value="1"/>
</dbReference>
<feature type="domain" description="Major facilitator superfamily (MFS) profile" evidence="7">
    <location>
        <begin position="349"/>
        <end position="553"/>
    </location>
</feature>
<dbReference type="InterPro" id="IPR036259">
    <property type="entry name" value="MFS_trans_sf"/>
</dbReference>
<evidence type="ECO:0000256" key="3">
    <source>
        <dbReference type="ARBA" id="ARBA00022692"/>
    </source>
</evidence>
<dbReference type="PANTHER" id="PTHR16172:SF30">
    <property type="entry name" value="SUGAR BABY, ISOFORM C"/>
    <property type="match status" value="1"/>
</dbReference>
<dbReference type="PROSITE" id="PS50850">
    <property type="entry name" value="MFS"/>
    <property type="match status" value="1"/>
</dbReference>
<protein>
    <recommendedName>
        <fullName evidence="7">Major facilitator superfamily (MFS) profile domain-containing protein</fullName>
    </recommendedName>
</protein>
<evidence type="ECO:0000313" key="9">
    <source>
        <dbReference type="Proteomes" id="UP000466442"/>
    </source>
</evidence>
<name>A0A8S9XM10_APOLU</name>
<dbReference type="Proteomes" id="UP000466442">
    <property type="component" value="Unassembled WGS sequence"/>
</dbReference>
<keyword evidence="4 6" id="KW-1133">Transmembrane helix</keyword>
<accession>A0A8S9XM10</accession>
<feature type="transmembrane region" description="Helical" evidence="6">
    <location>
        <begin position="425"/>
        <end position="447"/>
    </location>
</feature>
<keyword evidence="5 6" id="KW-0472">Membrane</keyword>
<evidence type="ECO:0000256" key="6">
    <source>
        <dbReference type="SAM" id="Phobius"/>
    </source>
</evidence>
<feature type="transmembrane region" description="Helical" evidence="6">
    <location>
        <begin position="233"/>
        <end position="254"/>
    </location>
</feature>
<dbReference type="GO" id="GO:0022857">
    <property type="term" value="F:transmembrane transporter activity"/>
    <property type="evidence" value="ECO:0007669"/>
    <property type="project" value="InterPro"/>
</dbReference>
<dbReference type="EMBL" id="WIXP02000006">
    <property type="protein sequence ID" value="KAF6209321.1"/>
    <property type="molecule type" value="Genomic_DNA"/>
</dbReference>
<dbReference type="Pfam" id="PF12832">
    <property type="entry name" value="MFS_1_like"/>
    <property type="match status" value="1"/>
</dbReference>
<feature type="transmembrane region" description="Helical" evidence="6">
    <location>
        <begin position="12"/>
        <end position="30"/>
    </location>
</feature>
<dbReference type="InterPro" id="IPR051717">
    <property type="entry name" value="MFS_MFSD6"/>
</dbReference>
<evidence type="ECO:0000256" key="1">
    <source>
        <dbReference type="ARBA" id="ARBA00004141"/>
    </source>
</evidence>
<comment type="caution">
    <text evidence="8">The sequence shown here is derived from an EMBL/GenBank/DDBJ whole genome shotgun (WGS) entry which is preliminary data.</text>
</comment>
<feature type="transmembrane region" description="Helical" evidence="6">
    <location>
        <begin position="485"/>
        <end position="506"/>
    </location>
</feature>
<feature type="transmembrane region" description="Helical" evidence="6">
    <location>
        <begin position="275"/>
        <end position="295"/>
    </location>
</feature>
<dbReference type="Gene3D" id="1.20.1250.20">
    <property type="entry name" value="MFS general substrate transporter like domains"/>
    <property type="match status" value="2"/>
</dbReference>
<dbReference type="OrthoDB" id="515887at2759"/>
<feature type="transmembrane region" description="Helical" evidence="6">
    <location>
        <begin position="394"/>
        <end position="416"/>
    </location>
</feature>
<sequence>MKINKNFLLMKLYFFCYNGGTSPIVPYIPIMAKSIGYSTTHVGALLTTIPILSLLTKPLFGSIADKFSIHKMMFLVIIAVNTLCFFNFQWVVDVPLDRTVLVECGETTNVIIRRSQKLSDVCYKNKVISAINGSKILCEMNCYDSPAFDGSSYNGSALRGQSLMAEMEYSSSQFHEIALEVKSLKRSDGSILDVSCPALSTSPCSLFCSDETMRNLIVRTAVDEKDAPNHSKFWIFAILVVVGRVAMFNALTIGDTVCLKLLGGKPELFGHQRSFGAIGWGLIGLLAGVIADWYSRGKDTTDYLLNYYLSLFLLSLSIVFGSMLKYEKEVKSAKLFDDVKQAIVRSPQFMLFLVTSVFLGALSGMVWNFLIWYIEEISNEDICADKGWIKTLQGVVLFVHTFAGEIPFFMISGWIIRKIGHTNSVALVALTFCVRFILISFVTNPWWLLPIEVTNGITYGLYMVASATYTNKVAPPGTQATVQGIVASIFDGLGITIGTFIAGIVIDLWGGRNCFFMAGIAAGVVTIFYTVLKTYLAKVYPEDQTVIAVKTTE</sequence>
<dbReference type="InterPro" id="IPR024989">
    <property type="entry name" value="MFS_assoc_dom"/>
</dbReference>
<evidence type="ECO:0000259" key="7">
    <source>
        <dbReference type="PROSITE" id="PS50850"/>
    </source>
</evidence>
<feature type="transmembrane region" description="Helical" evidence="6">
    <location>
        <begin position="349"/>
        <end position="374"/>
    </location>
</feature>
<dbReference type="PANTHER" id="PTHR16172">
    <property type="entry name" value="MAJOR FACILITATOR SUPERFAMILY DOMAIN-CONTAINING PROTEIN 6-LIKE"/>
    <property type="match status" value="1"/>
</dbReference>
<reference evidence="8" key="1">
    <citation type="journal article" date="2021" name="Mol. Ecol. Resour.">
        <title>Apolygus lucorum genome provides insights into omnivorousness and mesophyll feeding.</title>
        <authorList>
            <person name="Liu Y."/>
            <person name="Liu H."/>
            <person name="Wang H."/>
            <person name="Huang T."/>
            <person name="Liu B."/>
            <person name="Yang B."/>
            <person name="Yin L."/>
            <person name="Li B."/>
            <person name="Zhang Y."/>
            <person name="Zhang S."/>
            <person name="Jiang F."/>
            <person name="Zhang X."/>
            <person name="Ren Y."/>
            <person name="Wang B."/>
            <person name="Wang S."/>
            <person name="Lu Y."/>
            <person name="Wu K."/>
            <person name="Fan W."/>
            <person name="Wang G."/>
        </authorList>
    </citation>
    <scope>NUCLEOTIDE SEQUENCE</scope>
    <source>
        <strain evidence="8">12Hb</strain>
    </source>
</reference>
<evidence type="ECO:0000313" key="8">
    <source>
        <dbReference type="EMBL" id="KAF6209321.1"/>
    </source>
</evidence>